<dbReference type="EMBL" id="JARJLG010000325">
    <property type="protein sequence ID" value="KAJ7716966.1"/>
    <property type="molecule type" value="Genomic_DNA"/>
</dbReference>
<dbReference type="Proteomes" id="UP001215280">
    <property type="component" value="Unassembled WGS sequence"/>
</dbReference>
<evidence type="ECO:0000256" key="1">
    <source>
        <dbReference type="SAM" id="MobiDB-lite"/>
    </source>
</evidence>
<gene>
    <name evidence="2" type="ORF">DFH07DRAFT_785279</name>
</gene>
<name>A0AAD7MGZ7_9AGAR</name>
<evidence type="ECO:0000313" key="3">
    <source>
        <dbReference type="Proteomes" id="UP001215280"/>
    </source>
</evidence>
<sequence length="167" mass="17530">MASFLSFSSHSSLPLPSPTRCAATPNLIIMLRFKLSAHALRQAPPLPVRASSRCSPRSAGRMPRPAPPHAPTTSPNGCLRFCWVCEGPGTRGGDGVKRQIPLTCSAPAPHAHTAPGPLGEDPGPGVPAVEWEQYRGGVCASSASKIACGVSEEDRRKVVAYTRNVIG</sequence>
<dbReference type="AlphaFoldDB" id="A0AAD7MGZ7"/>
<keyword evidence="3" id="KW-1185">Reference proteome</keyword>
<reference evidence="2" key="1">
    <citation type="submission" date="2023-03" db="EMBL/GenBank/DDBJ databases">
        <title>Massive genome expansion in bonnet fungi (Mycena s.s.) driven by repeated elements and novel gene families across ecological guilds.</title>
        <authorList>
            <consortium name="Lawrence Berkeley National Laboratory"/>
            <person name="Harder C.B."/>
            <person name="Miyauchi S."/>
            <person name="Viragh M."/>
            <person name="Kuo A."/>
            <person name="Thoen E."/>
            <person name="Andreopoulos B."/>
            <person name="Lu D."/>
            <person name="Skrede I."/>
            <person name="Drula E."/>
            <person name="Henrissat B."/>
            <person name="Morin E."/>
            <person name="Kohler A."/>
            <person name="Barry K."/>
            <person name="LaButti K."/>
            <person name="Morin E."/>
            <person name="Salamov A."/>
            <person name="Lipzen A."/>
            <person name="Mereny Z."/>
            <person name="Hegedus B."/>
            <person name="Baldrian P."/>
            <person name="Stursova M."/>
            <person name="Weitz H."/>
            <person name="Taylor A."/>
            <person name="Grigoriev I.V."/>
            <person name="Nagy L.G."/>
            <person name="Martin F."/>
            <person name="Kauserud H."/>
        </authorList>
    </citation>
    <scope>NUCLEOTIDE SEQUENCE</scope>
    <source>
        <strain evidence="2">CBHHK188m</strain>
    </source>
</reference>
<protein>
    <submittedName>
        <fullName evidence="2">Uncharacterized protein</fullName>
    </submittedName>
</protein>
<proteinExistence type="predicted"/>
<evidence type="ECO:0000313" key="2">
    <source>
        <dbReference type="EMBL" id="KAJ7716966.1"/>
    </source>
</evidence>
<accession>A0AAD7MGZ7</accession>
<feature type="region of interest" description="Disordered" evidence="1">
    <location>
        <begin position="47"/>
        <end position="72"/>
    </location>
</feature>
<comment type="caution">
    <text evidence="2">The sequence shown here is derived from an EMBL/GenBank/DDBJ whole genome shotgun (WGS) entry which is preliminary data.</text>
</comment>
<organism evidence="2 3">
    <name type="scientific">Mycena maculata</name>
    <dbReference type="NCBI Taxonomy" id="230809"/>
    <lineage>
        <taxon>Eukaryota</taxon>
        <taxon>Fungi</taxon>
        <taxon>Dikarya</taxon>
        <taxon>Basidiomycota</taxon>
        <taxon>Agaricomycotina</taxon>
        <taxon>Agaricomycetes</taxon>
        <taxon>Agaricomycetidae</taxon>
        <taxon>Agaricales</taxon>
        <taxon>Marasmiineae</taxon>
        <taxon>Mycenaceae</taxon>
        <taxon>Mycena</taxon>
    </lineage>
</organism>